<accession>A0A7R8WV71</accession>
<dbReference type="InterPro" id="IPR014721">
    <property type="entry name" value="Ribsml_uS5_D2-typ_fold_subgr"/>
</dbReference>
<sequence>MDLELEWLLKTVERFLLEEELEFGLSKSERVKLKNDFQKIYTRGKILYSSQNKIKVIYYLESSVNEGGIKAAFVVSKRAGNAVWRNRIYQKLISPLFPSSCRFYPTCSHYAIDSFSKYGVFKGGAKAIWRILRCNPFNKGGIDPA</sequence>
<dbReference type="InterPro" id="IPR020568">
    <property type="entry name" value="Ribosomal_Su5_D2-typ_SF"/>
</dbReference>
<dbReference type="PANTHER" id="PTHR33383:SF1">
    <property type="entry name" value="MEMBRANE PROTEIN INSERTION EFFICIENCY FACTOR-RELATED"/>
    <property type="match status" value="1"/>
</dbReference>
<dbReference type="OrthoDB" id="1798at2759"/>
<name>A0A7R8WV71_9CRUS</name>
<evidence type="ECO:0000313" key="1">
    <source>
        <dbReference type="EMBL" id="CAD7235575.1"/>
    </source>
</evidence>
<dbReference type="InterPro" id="IPR002696">
    <property type="entry name" value="Membr_insert_effic_factor_YidD"/>
</dbReference>
<dbReference type="SMART" id="SM01234">
    <property type="entry name" value="Haemolytic"/>
    <property type="match status" value="1"/>
</dbReference>
<dbReference type="PANTHER" id="PTHR33383">
    <property type="entry name" value="MEMBRANE PROTEIN INSERTION EFFICIENCY FACTOR-RELATED"/>
    <property type="match status" value="1"/>
</dbReference>
<dbReference type="NCBIfam" id="TIGR00278">
    <property type="entry name" value="membrane protein insertion efficiency factor YidD"/>
    <property type="match status" value="1"/>
</dbReference>
<dbReference type="AlphaFoldDB" id="A0A7R8WV71"/>
<dbReference type="GO" id="GO:0004526">
    <property type="term" value="F:ribonuclease P activity"/>
    <property type="evidence" value="ECO:0007669"/>
    <property type="project" value="InterPro"/>
</dbReference>
<organism evidence="1">
    <name type="scientific">Cyprideis torosa</name>
    <dbReference type="NCBI Taxonomy" id="163714"/>
    <lineage>
        <taxon>Eukaryota</taxon>
        <taxon>Metazoa</taxon>
        <taxon>Ecdysozoa</taxon>
        <taxon>Arthropoda</taxon>
        <taxon>Crustacea</taxon>
        <taxon>Oligostraca</taxon>
        <taxon>Ostracoda</taxon>
        <taxon>Podocopa</taxon>
        <taxon>Podocopida</taxon>
        <taxon>Cytherocopina</taxon>
        <taxon>Cytheroidea</taxon>
        <taxon>Cytherideidae</taxon>
        <taxon>Cyprideis</taxon>
    </lineage>
</organism>
<protein>
    <submittedName>
        <fullName evidence="1">Uncharacterized protein</fullName>
    </submittedName>
</protein>
<dbReference type="GO" id="GO:0008033">
    <property type="term" value="P:tRNA processing"/>
    <property type="evidence" value="ECO:0007669"/>
    <property type="project" value="UniProtKB-KW"/>
</dbReference>
<dbReference type="EMBL" id="OB673508">
    <property type="protein sequence ID" value="CAD7235575.1"/>
    <property type="molecule type" value="Genomic_DNA"/>
</dbReference>
<dbReference type="Gene3D" id="3.30.230.10">
    <property type="match status" value="1"/>
</dbReference>
<reference evidence="1" key="1">
    <citation type="submission" date="2020-11" db="EMBL/GenBank/DDBJ databases">
        <authorList>
            <person name="Tran Van P."/>
        </authorList>
    </citation>
    <scope>NUCLEOTIDE SEQUENCE</scope>
</reference>
<dbReference type="Pfam" id="PF01809">
    <property type="entry name" value="YidD"/>
    <property type="match status" value="1"/>
</dbReference>
<dbReference type="SUPFAM" id="SSF54211">
    <property type="entry name" value="Ribosomal protein S5 domain 2-like"/>
    <property type="match status" value="1"/>
</dbReference>
<proteinExistence type="inferred from homology"/>
<gene>
    <name evidence="1" type="ORF">CTOB1V02_LOCUS13390</name>
</gene>
<dbReference type="HAMAP" id="MF_00386">
    <property type="entry name" value="UPF0161_YidD"/>
    <property type="match status" value="1"/>
</dbReference>
<dbReference type="GO" id="GO:0000049">
    <property type="term" value="F:tRNA binding"/>
    <property type="evidence" value="ECO:0007669"/>
    <property type="project" value="InterPro"/>
</dbReference>